<comment type="caution">
    <text evidence="2">The sequence shown here is derived from an EMBL/GenBank/DDBJ whole genome shotgun (WGS) entry which is preliminary data.</text>
</comment>
<keyword evidence="1" id="KW-0472">Membrane</keyword>
<reference evidence="2 3" key="1">
    <citation type="submission" date="2013-08" db="EMBL/GenBank/DDBJ databases">
        <title>Genomic analysis of Lysobacter defluvii.</title>
        <authorList>
            <person name="Wang Q."/>
            <person name="Wang G."/>
        </authorList>
    </citation>
    <scope>NUCLEOTIDE SEQUENCE [LARGE SCALE GENOMIC DNA]</scope>
    <source>
        <strain evidence="2 3">IMMIB APB-9</strain>
    </source>
</reference>
<evidence type="ECO:0000313" key="3">
    <source>
        <dbReference type="Proteomes" id="UP000030003"/>
    </source>
</evidence>
<name>A0A0A0M4X2_9GAMM</name>
<dbReference type="OrthoDB" id="3078771at2"/>
<evidence type="ECO:0000313" key="2">
    <source>
        <dbReference type="EMBL" id="KGO98043.1"/>
    </source>
</evidence>
<gene>
    <name evidence="2" type="ORF">N791_05535</name>
</gene>
<dbReference type="RefSeq" id="WP_027070366.1">
    <property type="nucleotide sequence ID" value="NZ_AUHT01000012.1"/>
</dbReference>
<proteinExistence type="predicted"/>
<keyword evidence="1" id="KW-1133">Transmembrane helix</keyword>
<dbReference type="AlphaFoldDB" id="A0A0A0M4X2"/>
<dbReference type="STRING" id="1385515.GCA_000423325_02362"/>
<dbReference type="EMBL" id="AVBH01000142">
    <property type="protein sequence ID" value="KGO98043.1"/>
    <property type="molecule type" value="Genomic_DNA"/>
</dbReference>
<keyword evidence="1" id="KW-0812">Transmembrane</keyword>
<dbReference type="Proteomes" id="UP000030003">
    <property type="component" value="Unassembled WGS sequence"/>
</dbReference>
<accession>A0A0A0M4X2</accession>
<keyword evidence="3" id="KW-1185">Reference proteome</keyword>
<organism evidence="2 3">
    <name type="scientific">Lysobacter defluvii IMMIB APB-9 = DSM 18482</name>
    <dbReference type="NCBI Taxonomy" id="1385515"/>
    <lineage>
        <taxon>Bacteria</taxon>
        <taxon>Pseudomonadati</taxon>
        <taxon>Pseudomonadota</taxon>
        <taxon>Gammaproteobacteria</taxon>
        <taxon>Lysobacterales</taxon>
        <taxon>Lysobacteraceae</taxon>
        <taxon>Novilysobacter</taxon>
    </lineage>
</organism>
<feature type="transmembrane region" description="Helical" evidence="1">
    <location>
        <begin position="36"/>
        <end position="55"/>
    </location>
</feature>
<evidence type="ECO:0000256" key="1">
    <source>
        <dbReference type="SAM" id="Phobius"/>
    </source>
</evidence>
<sequence length="79" mass="8749">MSEALGTAFLLLYSAPAAFAFFAAYWAQQNNRNPWVWFVFGLVLMPIAGVMLLMLNRDRPPAPAGEDLGAHLSIRKDIP</sequence>
<protein>
    <submittedName>
        <fullName evidence="2">Uncharacterized protein</fullName>
    </submittedName>
</protein>